<dbReference type="RefSeq" id="WP_189998291.1">
    <property type="nucleotide sequence ID" value="NZ_BNCB01000020.1"/>
</dbReference>
<accession>A0ABQ3RAE8</accession>
<keyword evidence="3" id="KW-1185">Reference proteome</keyword>
<evidence type="ECO:0000313" key="3">
    <source>
        <dbReference type="Proteomes" id="UP000646738"/>
    </source>
</evidence>
<comment type="caution">
    <text evidence="2">The sequence shown here is derived from an EMBL/GenBank/DDBJ whole genome shotgun (WGS) entry which is preliminary data.</text>
</comment>
<proteinExistence type="predicted"/>
<feature type="compositionally biased region" description="Basic and acidic residues" evidence="1">
    <location>
        <begin position="112"/>
        <end position="134"/>
    </location>
</feature>
<evidence type="ECO:0000313" key="2">
    <source>
        <dbReference type="EMBL" id="GHI52812.1"/>
    </source>
</evidence>
<organism evidence="2 3">
    <name type="scientific">Streptomyces rubradiris</name>
    <name type="common">Streptomyces achromogenes subsp. rubradiris</name>
    <dbReference type="NCBI Taxonomy" id="285531"/>
    <lineage>
        <taxon>Bacteria</taxon>
        <taxon>Bacillati</taxon>
        <taxon>Actinomycetota</taxon>
        <taxon>Actinomycetes</taxon>
        <taxon>Kitasatosporales</taxon>
        <taxon>Streptomycetaceae</taxon>
        <taxon>Streptomyces</taxon>
    </lineage>
</organism>
<feature type="region of interest" description="Disordered" evidence="1">
    <location>
        <begin position="106"/>
        <end position="134"/>
    </location>
</feature>
<protein>
    <submittedName>
        <fullName evidence="2">Uncharacterized protein</fullName>
    </submittedName>
</protein>
<dbReference type="Proteomes" id="UP000646738">
    <property type="component" value="Unassembled WGS sequence"/>
</dbReference>
<sequence length="255" mass="28724">MAIDHVKRQRTRDAAEELLRERYGEGRNYLDPIRMMQEVRAQAFGYFVREGEEAPEVPAEDLLAALTQVEEARARLDALERDLIRGARNRGASWQKIADSLGMTNRQAAEARATRLERAAESHSRDRDVPTQRRERARQRAVEAWCAAHQTRIRQTAQRLVDVAEAWPQLAEDFLTSHSLRALENRLNGDGDGVKLLDDLETLRTRLAPYGQPPLEPVGERAAEAAQARDAALAVLSDLATVRLEVDAARMSTVR</sequence>
<name>A0ABQ3RAE8_STRRR</name>
<reference evidence="3" key="1">
    <citation type="submission" date="2023-07" db="EMBL/GenBank/DDBJ databases">
        <title>Whole genome shotgun sequence of Streptomyces achromogenes subsp. rubradiris NBRC 14000.</title>
        <authorList>
            <person name="Komaki H."/>
            <person name="Tamura T."/>
        </authorList>
    </citation>
    <scope>NUCLEOTIDE SEQUENCE [LARGE SCALE GENOMIC DNA]</scope>
    <source>
        <strain evidence="3">NBRC 14000</strain>
    </source>
</reference>
<gene>
    <name evidence="2" type="ORF">Srubr_26580</name>
</gene>
<evidence type="ECO:0000256" key="1">
    <source>
        <dbReference type="SAM" id="MobiDB-lite"/>
    </source>
</evidence>
<dbReference type="EMBL" id="BNEA01000010">
    <property type="protein sequence ID" value="GHI52812.1"/>
    <property type="molecule type" value="Genomic_DNA"/>
</dbReference>